<dbReference type="Proteomes" id="UP000643610">
    <property type="component" value="Unassembled WGS sequence"/>
</dbReference>
<evidence type="ECO:0000256" key="1">
    <source>
        <dbReference type="SAM" id="SignalP"/>
    </source>
</evidence>
<accession>A0ABR6XSV2</accession>
<protein>
    <recommendedName>
        <fullName evidence="4">Tetratricopeptide repeat protein</fullName>
    </recommendedName>
</protein>
<dbReference type="InterPro" id="IPR011990">
    <property type="entry name" value="TPR-like_helical_dom_sf"/>
</dbReference>
<dbReference type="RefSeq" id="WP_186891594.1">
    <property type="nucleotide sequence ID" value="NZ_JACOFU010000005.1"/>
</dbReference>
<dbReference type="EMBL" id="JACOFU010000005">
    <property type="protein sequence ID" value="MBC3832555.1"/>
    <property type="molecule type" value="Genomic_DNA"/>
</dbReference>
<feature type="chain" id="PRO_5045675300" description="Tetratricopeptide repeat protein" evidence="1">
    <location>
        <begin position="31"/>
        <end position="422"/>
    </location>
</feature>
<comment type="caution">
    <text evidence="2">The sequence shown here is derived from an EMBL/GenBank/DDBJ whole genome shotgun (WGS) entry which is preliminary data.</text>
</comment>
<evidence type="ECO:0000313" key="2">
    <source>
        <dbReference type="EMBL" id="MBC3832555.1"/>
    </source>
</evidence>
<organism evidence="2 3">
    <name type="scientific">Undibacterium amnicola</name>
    <dbReference type="NCBI Taxonomy" id="1834038"/>
    <lineage>
        <taxon>Bacteria</taxon>
        <taxon>Pseudomonadati</taxon>
        <taxon>Pseudomonadota</taxon>
        <taxon>Betaproteobacteria</taxon>
        <taxon>Burkholderiales</taxon>
        <taxon>Oxalobacteraceae</taxon>
        <taxon>Undibacterium</taxon>
    </lineage>
</organism>
<keyword evidence="3" id="KW-1185">Reference proteome</keyword>
<evidence type="ECO:0008006" key="4">
    <source>
        <dbReference type="Google" id="ProtNLM"/>
    </source>
</evidence>
<gene>
    <name evidence="2" type="ORF">H8K33_13690</name>
</gene>
<sequence length="422" mass="46536">MIKKSPIALAAFLVALGTASISVLPATAQAQAPTQTAEEKEKAKKEVIRTEWSKPYIEIQKLIGEKQYQAAAEKVAALDASEKKTDYEIFVLNRTRAAIASGTGDNVALAKSFEALIGSEFLSPEEKFRFMEGMAGTFYTLKQYADSQVWTKRYLAANPSNTMMQDLLVQNYYLADDFANALKEVKAQIASDEQAGKVPDEKRLRLLHGAATKLKDIDSSTQALELLVKYHATKEYWADLMYRLIGKQGFSDRLRLDWYRLMLANDNLEDDTQYMEMAEIALLAGLPLEAKVVVDAAYKAGYFGKGKNMAKHKPLQDKANKQAADDAKTLDAGETAAKAAKTGLAMTNMGYNFVTYGQYDRGIALIEAGLAKGGLKYPEEAKLHLGVAYHKAGNKAKAAEVLKTVQGNDGAVELARYWTYMK</sequence>
<name>A0ABR6XSV2_9BURK</name>
<reference evidence="2 3" key="1">
    <citation type="submission" date="2020-08" db="EMBL/GenBank/DDBJ databases">
        <title>Novel species isolated from subtropical streams in China.</title>
        <authorList>
            <person name="Lu H."/>
        </authorList>
    </citation>
    <scope>NUCLEOTIDE SEQUENCE [LARGE SCALE GENOMIC DNA]</scope>
    <source>
        <strain evidence="2 3">KCTC 52442</strain>
    </source>
</reference>
<feature type="signal peptide" evidence="1">
    <location>
        <begin position="1"/>
        <end position="30"/>
    </location>
</feature>
<keyword evidence="1" id="KW-0732">Signal</keyword>
<dbReference type="SUPFAM" id="SSF48452">
    <property type="entry name" value="TPR-like"/>
    <property type="match status" value="2"/>
</dbReference>
<proteinExistence type="predicted"/>
<evidence type="ECO:0000313" key="3">
    <source>
        <dbReference type="Proteomes" id="UP000643610"/>
    </source>
</evidence>